<protein>
    <submittedName>
        <fullName evidence="2">Uncharacterized protein</fullName>
    </submittedName>
</protein>
<evidence type="ECO:0000256" key="1">
    <source>
        <dbReference type="SAM" id="MobiDB-lite"/>
    </source>
</evidence>
<comment type="caution">
    <text evidence="2">The sequence shown here is derived from an EMBL/GenBank/DDBJ whole genome shotgun (WGS) entry which is preliminary data.</text>
</comment>
<organism evidence="2 3">
    <name type="scientific">Rhodotorula mucilaginosa</name>
    <name type="common">Yeast</name>
    <name type="synonym">Rhodotorula rubra</name>
    <dbReference type="NCBI Taxonomy" id="5537"/>
    <lineage>
        <taxon>Eukaryota</taxon>
        <taxon>Fungi</taxon>
        <taxon>Dikarya</taxon>
        <taxon>Basidiomycota</taxon>
        <taxon>Pucciniomycotina</taxon>
        <taxon>Microbotryomycetes</taxon>
        <taxon>Sporidiobolales</taxon>
        <taxon>Sporidiobolaceae</taxon>
        <taxon>Rhodotorula</taxon>
    </lineage>
</organism>
<name>A0A9P6VSQ5_RHOMI</name>
<dbReference type="Proteomes" id="UP000777482">
    <property type="component" value="Unassembled WGS sequence"/>
</dbReference>
<evidence type="ECO:0000313" key="3">
    <source>
        <dbReference type="Proteomes" id="UP000777482"/>
    </source>
</evidence>
<evidence type="ECO:0000313" key="2">
    <source>
        <dbReference type="EMBL" id="KAG0654513.1"/>
    </source>
</evidence>
<gene>
    <name evidence="2" type="ORF">C6P46_001623</name>
</gene>
<keyword evidence="3" id="KW-1185">Reference proteome</keyword>
<reference evidence="2 3" key="1">
    <citation type="submission" date="2020-11" db="EMBL/GenBank/DDBJ databases">
        <title>Kefir isolates.</title>
        <authorList>
            <person name="Marcisauskas S."/>
            <person name="Kim Y."/>
            <person name="Blasche S."/>
        </authorList>
    </citation>
    <scope>NUCLEOTIDE SEQUENCE [LARGE SCALE GENOMIC DNA]</scope>
    <source>
        <strain evidence="2 3">KR</strain>
    </source>
</reference>
<dbReference type="AlphaFoldDB" id="A0A9P6VSQ5"/>
<dbReference type="EMBL" id="PUHQ01000147">
    <property type="protein sequence ID" value="KAG0654513.1"/>
    <property type="molecule type" value="Genomic_DNA"/>
</dbReference>
<feature type="region of interest" description="Disordered" evidence="1">
    <location>
        <begin position="73"/>
        <end position="97"/>
    </location>
</feature>
<accession>A0A9P6VSQ5</accession>
<feature type="compositionally biased region" description="Basic and acidic residues" evidence="1">
    <location>
        <begin position="87"/>
        <end position="97"/>
    </location>
</feature>
<proteinExistence type="predicted"/>
<sequence>MSADLSPFVDAEFRRKLSPTQLFASFRFSSYGRVVFLGFSSRYARALERERRAVTIGAASCMERETAFKKNAVPLLSAQPPSGNVSKGREEGLQAAH</sequence>